<keyword evidence="6" id="KW-1185">Reference proteome</keyword>
<protein>
    <submittedName>
        <fullName evidence="5">LuxR family transcriptional regulator</fullName>
    </submittedName>
</protein>
<dbReference type="Proteomes" id="UP000269097">
    <property type="component" value="Chromosome"/>
</dbReference>
<evidence type="ECO:0000256" key="1">
    <source>
        <dbReference type="ARBA" id="ARBA00023015"/>
    </source>
</evidence>
<accession>A0A3G3K3E3</accession>
<dbReference type="PROSITE" id="PS00622">
    <property type="entry name" value="HTH_LUXR_1"/>
    <property type="match status" value="1"/>
</dbReference>
<keyword evidence="1" id="KW-0805">Transcription regulation</keyword>
<proteinExistence type="predicted"/>
<gene>
    <name evidence="5" type="ORF">EAV92_22185</name>
</gene>
<dbReference type="InterPro" id="IPR027417">
    <property type="entry name" value="P-loop_NTPase"/>
</dbReference>
<evidence type="ECO:0000256" key="3">
    <source>
        <dbReference type="ARBA" id="ARBA00023163"/>
    </source>
</evidence>
<dbReference type="PANTHER" id="PTHR44688">
    <property type="entry name" value="DNA-BINDING TRANSCRIPTIONAL ACTIVATOR DEVR_DOSR"/>
    <property type="match status" value="1"/>
</dbReference>
<sequence>MSAGKWGDRMKRMKLRHFVGREREISFFRSLLLQPEREERVVHLHGPGGNGKSTLLDVFALLAAEQGFPYAIVDSRDFPHTPDRLCGKLLNILDPRGTPTPTSPEGSLALCLERLADLAETHGRVLLAIDTCEEMSDLDDWVRETFVPAMPDGVLLVLAGRLPLGPGWMTVDWRPYVLDIALTAFDRETCRDFAAKVTSGQAGLTAQSLERLFALTKGHPLTLSLLLGLSNWKTGTPDDEGLHDVLRHAASAWLREAQDPFLREMVEAAAIVRVFNQELLELMLDKPIPVADFERLTSLSFVRSAKRGWFIHDLLRGPLSREAKRRQPLLHESMLGRCLAYLNRQLAQPNADGDGSLLLLDLIYVLGGTMLRSIFLDETGDNVYYLKPLRADGLQEAEAYMQRVLDGQRDVVQHFYDPHTHEGYDNVMPFAYIRNAYRLLNLKQWAAFGEDVVQVIRNDRHEAVALIVFVPIHRDSLPSLAASPVSGPYFRSLREKELEALAQPPSAPAGWFLYHVDQWGDHSSAARAAFFQFTIGRMIRPGIFVHSSPLKLHQDVSASLGMAEVPAAVHLDYGESFPSRTFVLDTRGGHGLPLMHMFAGLPDGGRSDGEMPAETETAAENRRLTPREQEIVEFALQGWTNSEIAKRLYLSEITVKKHLANVYAKLGVKGKTQLVQYMMSRRDGS</sequence>
<dbReference type="SUPFAM" id="SSF52540">
    <property type="entry name" value="P-loop containing nucleoside triphosphate hydrolases"/>
    <property type="match status" value="1"/>
</dbReference>
<evidence type="ECO:0000313" key="6">
    <source>
        <dbReference type="Proteomes" id="UP000269097"/>
    </source>
</evidence>
<dbReference type="PANTHER" id="PTHR44688:SF16">
    <property type="entry name" value="DNA-BINDING TRANSCRIPTIONAL ACTIVATOR DEVR_DOSR"/>
    <property type="match status" value="1"/>
</dbReference>
<dbReference type="PROSITE" id="PS50043">
    <property type="entry name" value="HTH_LUXR_2"/>
    <property type="match status" value="1"/>
</dbReference>
<dbReference type="CDD" id="cd06170">
    <property type="entry name" value="LuxR_C_like"/>
    <property type="match status" value="1"/>
</dbReference>
<dbReference type="RefSeq" id="WP_123043106.1">
    <property type="nucleotide sequence ID" value="NZ_CP033433.1"/>
</dbReference>
<dbReference type="Pfam" id="PF13191">
    <property type="entry name" value="AAA_16"/>
    <property type="match status" value="1"/>
</dbReference>
<reference evidence="5 6" key="1">
    <citation type="submission" date="2018-10" db="EMBL/GenBank/DDBJ databases">
        <title>Genome Sequence of Cohnella sp.</title>
        <authorList>
            <person name="Srinivasan S."/>
            <person name="Kim M.K."/>
        </authorList>
    </citation>
    <scope>NUCLEOTIDE SEQUENCE [LARGE SCALE GENOMIC DNA]</scope>
    <source>
        <strain evidence="5 6">18JY8-7</strain>
    </source>
</reference>
<feature type="domain" description="HTH luxR-type" evidence="4">
    <location>
        <begin position="617"/>
        <end position="682"/>
    </location>
</feature>
<dbReference type="PRINTS" id="PR00038">
    <property type="entry name" value="HTHLUXR"/>
</dbReference>
<dbReference type="SUPFAM" id="SSF46894">
    <property type="entry name" value="C-terminal effector domain of the bipartite response regulators"/>
    <property type="match status" value="1"/>
</dbReference>
<dbReference type="GO" id="GO:0003677">
    <property type="term" value="F:DNA binding"/>
    <property type="evidence" value="ECO:0007669"/>
    <property type="project" value="UniProtKB-KW"/>
</dbReference>
<dbReference type="InterPro" id="IPR041664">
    <property type="entry name" value="AAA_16"/>
</dbReference>
<dbReference type="InterPro" id="IPR000792">
    <property type="entry name" value="Tscrpt_reg_LuxR_C"/>
</dbReference>
<evidence type="ECO:0000313" key="5">
    <source>
        <dbReference type="EMBL" id="AYQ75026.1"/>
    </source>
</evidence>
<dbReference type="InterPro" id="IPR036388">
    <property type="entry name" value="WH-like_DNA-bd_sf"/>
</dbReference>
<dbReference type="Gene3D" id="3.40.50.300">
    <property type="entry name" value="P-loop containing nucleotide triphosphate hydrolases"/>
    <property type="match status" value="1"/>
</dbReference>
<dbReference type="Gene3D" id="1.10.10.10">
    <property type="entry name" value="Winged helix-like DNA-binding domain superfamily/Winged helix DNA-binding domain"/>
    <property type="match status" value="1"/>
</dbReference>
<dbReference type="EMBL" id="CP033433">
    <property type="protein sequence ID" value="AYQ75026.1"/>
    <property type="molecule type" value="Genomic_DNA"/>
</dbReference>
<evidence type="ECO:0000259" key="4">
    <source>
        <dbReference type="PROSITE" id="PS50043"/>
    </source>
</evidence>
<keyword evidence="3" id="KW-0804">Transcription</keyword>
<keyword evidence="2" id="KW-0238">DNA-binding</keyword>
<dbReference type="SMART" id="SM00421">
    <property type="entry name" value="HTH_LUXR"/>
    <property type="match status" value="1"/>
</dbReference>
<dbReference type="Pfam" id="PF00196">
    <property type="entry name" value="GerE"/>
    <property type="match status" value="1"/>
</dbReference>
<evidence type="ECO:0000256" key="2">
    <source>
        <dbReference type="ARBA" id="ARBA00023125"/>
    </source>
</evidence>
<dbReference type="InterPro" id="IPR016032">
    <property type="entry name" value="Sig_transdc_resp-reg_C-effctor"/>
</dbReference>
<dbReference type="AlphaFoldDB" id="A0A3G3K3E3"/>
<dbReference type="GO" id="GO:0006355">
    <property type="term" value="P:regulation of DNA-templated transcription"/>
    <property type="evidence" value="ECO:0007669"/>
    <property type="project" value="InterPro"/>
</dbReference>
<name>A0A3G3K3E3_9BACL</name>
<organism evidence="5 6">
    <name type="scientific">Cohnella candidum</name>
    <dbReference type="NCBI Taxonomy" id="2674991"/>
    <lineage>
        <taxon>Bacteria</taxon>
        <taxon>Bacillati</taxon>
        <taxon>Bacillota</taxon>
        <taxon>Bacilli</taxon>
        <taxon>Bacillales</taxon>
        <taxon>Paenibacillaceae</taxon>
        <taxon>Cohnella</taxon>
    </lineage>
</organism>
<dbReference type="KEGG" id="coh:EAV92_22185"/>